<dbReference type="PANTHER" id="PTHR47387:SF1">
    <property type="entry name" value="NECTIN-2"/>
    <property type="match status" value="1"/>
</dbReference>
<dbReference type="Proteomes" id="UP000694558">
    <property type="component" value="Chromosome 1"/>
</dbReference>
<evidence type="ECO:0000256" key="6">
    <source>
        <dbReference type="SAM" id="MobiDB-lite"/>
    </source>
</evidence>
<evidence type="ECO:0000256" key="7">
    <source>
        <dbReference type="SAM" id="Phobius"/>
    </source>
</evidence>
<evidence type="ECO:0000256" key="1">
    <source>
        <dbReference type="ARBA" id="ARBA00004167"/>
    </source>
</evidence>
<accession>A0A8D3AB64</accession>
<dbReference type="SMART" id="SM00406">
    <property type="entry name" value="IGv"/>
    <property type="match status" value="1"/>
</dbReference>
<organism evidence="9 10">
    <name type="scientific">Scophthalmus maximus</name>
    <name type="common">Turbot</name>
    <name type="synonym">Psetta maxima</name>
    <dbReference type="NCBI Taxonomy" id="52904"/>
    <lineage>
        <taxon>Eukaryota</taxon>
        <taxon>Metazoa</taxon>
        <taxon>Chordata</taxon>
        <taxon>Craniata</taxon>
        <taxon>Vertebrata</taxon>
        <taxon>Euteleostomi</taxon>
        <taxon>Actinopterygii</taxon>
        <taxon>Neopterygii</taxon>
        <taxon>Teleostei</taxon>
        <taxon>Neoteleostei</taxon>
        <taxon>Acanthomorphata</taxon>
        <taxon>Carangaria</taxon>
        <taxon>Pleuronectiformes</taxon>
        <taxon>Pleuronectoidei</taxon>
        <taxon>Scophthalmidae</taxon>
        <taxon>Scophthalmus</taxon>
    </lineage>
</organism>
<dbReference type="Ensembl" id="ENSSMAT00000015643.2">
    <property type="protein sequence ID" value="ENSSMAP00000015448.2"/>
    <property type="gene ID" value="ENSSMAG00000009455.2"/>
</dbReference>
<comment type="subcellular location">
    <subcellularLocation>
        <location evidence="1">Membrane</location>
        <topology evidence="1">Single-pass membrane protein</topology>
    </subcellularLocation>
</comment>
<dbReference type="AlphaFoldDB" id="A0A8D3AB64"/>
<keyword evidence="3 7" id="KW-1133">Transmembrane helix</keyword>
<feature type="region of interest" description="Disordered" evidence="6">
    <location>
        <begin position="492"/>
        <end position="532"/>
    </location>
</feature>
<feature type="domain" description="Ig-like" evidence="8">
    <location>
        <begin position="366"/>
        <end position="448"/>
    </location>
</feature>
<dbReference type="GeneTree" id="ENSGT00940000165364"/>
<feature type="compositionally biased region" description="Gly residues" evidence="6">
    <location>
        <begin position="520"/>
        <end position="532"/>
    </location>
</feature>
<dbReference type="PROSITE" id="PS50835">
    <property type="entry name" value="IG_LIKE"/>
    <property type="match status" value="3"/>
</dbReference>
<feature type="domain" description="Ig-like" evidence="8">
    <location>
        <begin position="150"/>
        <end position="246"/>
    </location>
</feature>
<evidence type="ECO:0000313" key="10">
    <source>
        <dbReference type="Proteomes" id="UP000694558"/>
    </source>
</evidence>
<evidence type="ECO:0000256" key="5">
    <source>
        <dbReference type="ARBA" id="ARBA00023157"/>
    </source>
</evidence>
<feature type="transmembrane region" description="Helical" evidence="7">
    <location>
        <begin position="463"/>
        <end position="487"/>
    </location>
</feature>
<dbReference type="Pfam" id="PF08205">
    <property type="entry name" value="C2-set_2"/>
    <property type="match status" value="1"/>
</dbReference>
<evidence type="ECO:0000256" key="2">
    <source>
        <dbReference type="ARBA" id="ARBA00022692"/>
    </source>
</evidence>
<dbReference type="SMART" id="SM00409">
    <property type="entry name" value="IG"/>
    <property type="match status" value="2"/>
</dbReference>
<keyword evidence="5" id="KW-1015">Disulfide bond</keyword>
<protein>
    <submittedName>
        <fullName evidence="9">Si:ch73-22o12.1</fullName>
    </submittedName>
</protein>
<feature type="region of interest" description="Disordered" evidence="6">
    <location>
        <begin position="1"/>
        <end position="24"/>
    </location>
</feature>
<feature type="compositionally biased region" description="Basic residues" evidence="6">
    <location>
        <begin position="9"/>
        <end position="19"/>
    </location>
</feature>
<feature type="domain" description="Ig-like" evidence="8">
    <location>
        <begin position="268"/>
        <end position="359"/>
    </location>
</feature>
<name>A0A8D3AB64_SCOMX</name>
<dbReference type="Gene3D" id="2.60.40.10">
    <property type="entry name" value="Immunoglobulins"/>
    <property type="match status" value="3"/>
</dbReference>
<reference evidence="9" key="2">
    <citation type="submission" date="2025-08" db="UniProtKB">
        <authorList>
            <consortium name="Ensembl"/>
        </authorList>
    </citation>
    <scope>IDENTIFICATION</scope>
</reference>
<dbReference type="InterPro" id="IPR013783">
    <property type="entry name" value="Ig-like_fold"/>
</dbReference>
<dbReference type="InterPro" id="IPR007110">
    <property type="entry name" value="Ig-like_dom"/>
</dbReference>
<dbReference type="Pfam" id="PF07686">
    <property type="entry name" value="V-set"/>
    <property type="match status" value="1"/>
</dbReference>
<evidence type="ECO:0000256" key="3">
    <source>
        <dbReference type="ARBA" id="ARBA00022989"/>
    </source>
</evidence>
<evidence type="ECO:0000256" key="4">
    <source>
        <dbReference type="ARBA" id="ARBA00023136"/>
    </source>
</evidence>
<evidence type="ECO:0000259" key="8">
    <source>
        <dbReference type="PROSITE" id="PS50835"/>
    </source>
</evidence>
<dbReference type="GO" id="GO:0016020">
    <property type="term" value="C:membrane"/>
    <property type="evidence" value="ECO:0007669"/>
    <property type="project" value="UniProtKB-SubCell"/>
</dbReference>
<dbReference type="InterPro" id="IPR003599">
    <property type="entry name" value="Ig_sub"/>
</dbReference>
<dbReference type="SUPFAM" id="SSF48726">
    <property type="entry name" value="Immunoglobulin"/>
    <property type="match status" value="3"/>
</dbReference>
<evidence type="ECO:0000313" key="9">
    <source>
        <dbReference type="Ensembl" id="ENSSMAP00000015448.2"/>
    </source>
</evidence>
<keyword evidence="4 7" id="KW-0472">Membrane</keyword>
<dbReference type="CDD" id="cd07703">
    <property type="entry name" value="IgC1_2_Nectin-2_Necl-5_like"/>
    <property type="match status" value="1"/>
</dbReference>
<dbReference type="InterPro" id="IPR036179">
    <property type="entry name" value="Ig-like_dom_sf"/>
</dbReference>
<dbReference type="InterPro" id="IPR013162">
    <property type="entry name" value="CD80_C2-set"/>
</dbReference>
<dbReference type="InterPro" id="IPR052659">
    <property type="entry name" value="Nectin/PVR"/>
</dbReference>
<keyword evidence="2 7" id="KW-0812">Transmembrane</keyword>
<reference evidence="9" key="1">
    <citation type="submission" date="2023-05" db="EMBL/GenBank/DDBJ databases">
        <title>High-quality long-read genome of Scophthalmus maximus.</title>
        <authorList>
            <person name="Lien S."/>
            <person name="Martinez P."/>
        </authorList>
    </citation>
    <scope>NUCLEOTIDE SEQUENCE [LARGE SCALE GENOMIC DNA]</scope>
</reference>
<dbReference type="PANTHER" id="PTHR47387">
    <property type="entry name" value="NECTIN-2"/>
    <property type="match status" value="1"/>
</dbReference>
<proteinExistence type="predicted"/>
<dbReference type="InterPro" id="IPR013106">
    <property type="entry name" value="Ig_V-set"/>
</dbReference>
<gene>
    <name evidence="9" type="primary">si:ch73-22o12.1</name>
</gene>
<sequence>MTSPSQFHTHTHTHTHSRTAVRSDAQQLVVGAARARSGTSSRTLRASWATFSPVRCRDAFTRIPVRLRDTSDTTLWSEPLRLSLRFHAEAAAAGVHFVSLPERLRAGFHEEDRSPTMARRDARNWRDCTKLVGLLCLAASMLTEHGAAGQRVKVEPEVLSYPGQTVNLRCAFTDATGIQLTMALWLYETKDGDRINIAVFHPKYEPNYPDSPLKGRVSFSPSPPNLASPSIQISDVRMTDEGKYICDYATYPIGNEQGFTQLVMLAKPQNAASIVTVEAGTKPVVVARCESVDGRPPSQISWVTAANGNGTTVSKPGKDNTVTVTSEYRMVPTAADNGKDLSCVVSHRTQVKPESFPLKLAVQYAPQVTIVGYDNNWYVGRTNVMLTCQATGNPVPISVQWKTMSGELPDTVQITGNELKVLKVDEAVNTTFVCEVKNRIGTSKDQVTAIVREPSENPSNAGVVAGAVIGSLLALLLVAALIAVLVTRSRRQQQGYRANGGSDMKTRIFGGGKKASKNGTSGGAGSGGVGGGNNNGPIYVYNESSSHHGLGEKNNHHQPLTMGSRPDVVTTAPSAQDILLSSELDDAERRKFDELEEDERYDHFTGGAPILQLRPHNDQEDMIGDYLDDDMESQRDGSVISRTAVYV</sequence>